<organism evidence="1 2">
    <name type="scientific">Hygrophoropsis aurantiaca</name>
    <dbReference type="NCBI Taxonomy" id="72124"/>
    <lineage>
        <taxon>Eukaryota</taxon>
        <taxon>Fungi</taxon>
        <taxon>Dikarya</taxon>
        <taxon>Basidiomycota</taxon>
        <taxon>Agaricomycotina</taxon>
        <taxon>Agaricomycetes</taxon>
        <taxon>Agaricomycetidae</taxon>
        <taxon>Boletales</taxon>
        <taxon>Coniophorineae</taxon>
        <taxon>Hygrophoropsidaceae</taxon>
        <taxon>Hygrophoropsis</taxon>
    </lineage>
</organism>
<evidence type="ECO:0000313" key="1">
    <source>
        <dbReference type="EMBL" id="KAH7905594.1"/>
    </source>
</evidence>
<sequence length="125" mass="14074">TLIFHIPFYLAYGMYTFVNFTFPPHWRRVYDDPITLSASARAPKHAFASSSVSAKPPRPNIRRSRVAFAVLVVFTFLFISLCGAVLGAAVVGFLLANMYRADGFSMSAWVPIYLYCSIHLNTRMN</sequence>
<name>A0ACB7ZXI9_9AGAM</name>
<keyword evidence="2" id="KW-1185">Reference proteome</keyword>
<dbReference type="EMBL" id="MU268159">
    <property type="protein sequence ID" value="KAH7905594.1"/>
    <property type="molecule type" value="Genomic_DNA"/>
</dbReference>
<evidence type="ECO:0000313" key="2">
    <source>
        <dbReference type="Proteomes" id="UP000790377"/>
    </source>
</evidence>
<gene>
    <name evidence="1" type="ORF">BJ138DRAFT_1017509</name>
</gene>
<reference evidence="1" key="1">
    <citation type="journal article" date="2021" name="New Phytol.">
        <title>Evolutionary innovations through gain and loss of genes in the ectomycorrhizal Boletales.</title>
        <authorList>
            <person name="Wu G."/>
            <person name="Miyauchi S."/>
            <person name="Morin E."/>
            <person name="Kuo A."/>
            <person name="Drula E."/>
            <person name="Varga T."/>
            <person name="Kohler A."/>
            <person name="Feng B."/>
            <person name="Cao Y."/>
            <person name="Lipzen A."/>
            <person name="Daum C."/>
            <person name="Hundley H."/>
            <person name="Pangilinan J."/>
            <person name="Johnson J."/>
            <person name="Barry K."/>
            <person name="LaButti K."/>
            <person name="Ng V."/>
            <person name="Ahrendt S."/>
            <person name="Min B."/>
            <person name="Choi I.G."/>
            <person name="Park H."/>
            <person name="Plett J.M."/>
            <person name="Magnuson J."/>
            <person name="Spatafora J.W."/>
            <person name="Nagy L.G."/>
            <person name="Henrissat B."/>
            <person name="Grigoriev I.V."/>
            <person name="Yang Z.L."/>
            <person name="Xu J."/>
            <person name="Martin F.M."/>
        </authorList>
    </citation>
    <scope>NUCLEOTIDE SEQUENCE</scope>
    <source>
        <strain evidence="1">ATCC 28755</strain>
    </source>
</reference>
<accession>A0ACB7ZXI9</accession>
<feature type="non-terminal residue" evidence="1">
    <location>
        <position position="1"/>
    </location>
</feature>
<proteinExistence type="predicted"/>
<comment type="caution">
    <text evidence="1">The sequence shown here is derived from an EMBL/GenBank/DDBJ whole genome shotgun (WGS) entry which is preliminary data.</text>
</comment>
<dbReference type="Proteomes" id="UP000790377">
    <property type="component" value="Unassembled WGS sequence"/>
</dbReference>
<protein>
    <submittedName>
        <fullName evidence="1">Uncharacterized protein</fullName>
    </submittedName>
</protein>